<dbReference type="InterPro" id="IPR035093">
    <property type="entry name" value="RelE/ParE_toxin_dom_sf"/>
</dbReference>
<protein>
    <recommendedName>
        <fullName evidence="4">RelE/StbE replicon stabilization toxin</fullName>
    </recommendedName>
</protein>
<keyword evidence="2" id="KW-0472">Membrane</keyword>
<dbReference type="Pfam" id="PF05016">
    <property type="entry name" value="ParE_toxin"/>
    <property type="match status" value="1"/>
</dbReference>
<sequence length="88" mass="10585">MASYQIEWKNSARKELRKLPSDVIQKIMEAAESLRETPFPPNCRKLTGSEQTWRIRIGNYRLVYNFYSSILVIEIIRVVHRKDVYRKR</sequence>
<keyword evidence="1" id="KW-1277">Toxin-antitoxin system</keyword>
<keyword evidence="2" id="KW-1133">Transmembrane helix</keyword>
<dbReference type="SUPFAM" id="SSF143011">
    <property type="entry name" value="RelE-like"/>
    <property type="match status" value="1"/>
</dbReference>
<gene>
    <name evidence="3" type="ORF">MNBD_CHLOROFLEXI01-490</name>
</gene>
<name>A0A3B0VLM9_9ZZZZ</name>
<proteinExistence type="predicted"/>
<dbReference type="PANTHER" id="PTHR35601">
    <property type="entry name" value="TOXIN RELE"/>
    <property type="match status" value="1"/>
</dbReference>
<reference evidence="3" key="1">
    <citation type="submission" date="2018-06" db="EMBL/GenBank/DDBJ databases">
        <authorList>
            <person name="Zhirakovskaya E."/>
        </authorList>
    </citation>
    <scope>NUCLEOTIDE SEQUENCE</scope>
</reference>
<dbReference type="AlphaFoldDB" id="A0A3B0VLM9"/>
<evidence type="ECO:0008006" key="4">
    <source>
        <dbReference type="Google" id="ProtNLM"/>
    </source>
</evidence>
<dbReference type="EMBL" id="UOEU01000417">
    <property type="protein sequence ID" value="VAW33056.1"/>
    <property type="molecule type" value="Genomic_DNA"/>
</dbReference>
<dbReference type="Gene3D" id="3.30.2310.20">
    <property type="entry name" value="RelE-like"/>
    <property type="match status" value="1"/>
</dbReference>
<evidence type="ECO:0000256" key="1">
    <source>
        <dbReference type="ARBA" id="ARBA00022649"/>
    </source>
</evidence>
<feature type="transmembrane region" description="Helical" evidence="2">
    <location>
        <begin position="62"/>
        <end position="79"/>
    </location>
</feature>
<keyword evidence="2" id="KW-0812">Transmembrane</keyword>
<evidence type="ECO:0000256" key="2">
    <source>
        <dbReference type="SAM" id="Phobius"/>
    </source>
</evidence>
<accession>A0A3B0VLM9</accession>
<dbReference type="NCBIfam" id="TIGR02385">
    <property type="entry name" value="RelE_StbE"/>
    <property type="match status" value="1"/>
</dbReference>
<evidence type="ECO:0000313" key="3">
    <source>
        <dbReference type="EMBL" id="VAW33056.1"/>
    </source>
</evidence>
<dbReference type="PANTHER" id="PTHR35601:SF1">
    <property type="entry name" value="TOXIN RELE"/>
    <property type="match status" value="1"/>
</dbReference>
<organism evidence="3">
    <name type="scientific">hydrothermal vent metagenome</name>
    <dbReference type="NCBI Taxonomy" id="652676"/>
    <lineage>
        <taxon>unclassified sequences</taxon>
        <taxon>metagenomes</taxon>
        <taxon>ecological metagenomes</taxon>
    </lineage>
</organism>
<dbReference type="InterPro" id="IPR007712">
    <property type="entry name" value="RelE/ParE_toxin"/>
</dbReference>